<proteinExistence type="predicted"/>
<dbReference type="Pfam" id="PF05699">
    <property type="entry name" value="Dimer_Tnp_hAT"/>
    <property type="match status" value="1"/>
</dbReference>
<dbReference type="SUPFAM" id="SSF53098">
    <property type="entry name" value="Ribonuclease H-like"/>
    <property type="match status" value="1"/>
</dbReference>
<accession>A0ABQ7UGP7</accession>
<dbReference type="InterPro" id="IPR008906">
    <property type="entry name" value="HATC_C_dom"/>
</dbReference>
<keyword evidence="3" id="KW-1185">Reference proteome</keyword>
<comment type="caution">
    <text evidence="2">The sequence shown here is derived from an EMBL/GenBank/DDBJ whole genome shotgun (WGS) entry which is preliminary data.</text>
</comment>
<evidence type="ECO:0000313" key="2">
    <source>
        <dbReference type="EMBL" id="KAH0748161.1"/>
    </source>
</evidence>
<reference evidence="2 3" key="1">
    <citation type="journal article" date="2021" name="bioRxiv">
        <title>Chromosome-scale and haplotype-resolved genome assembly of a tetraploid potato cultivar.</title>
        <authorList>
            <person name="Sun H."/>
            <person name="Jiao W.-B."/>
            <person name="Krause K."/>
            <person name="Campoy J.A."/>
            <person name="Goel M."/>
            <person name="Folz-Donahue K."/>
            <person name="Kukat C."/>
            <person name="Huettel B."/>
            <person name="Schneeberger K."/>
        </authorList>
    </citation>
    <scope>NUCLEOTIDE SEQUENCE [LARGE SCALE GENOMIC DNA]</scope>
    <source>
        <strain evidence="2">SolTubOtavaFocal</strain>
        <tissue evidence="2">Leaves</tissue>
    </source>
</reference>
<dbReference type="EMBL" id="JAIVGD010000019">
    <property type="protein sequence ID" value="KAH0748161.1"/>
    <property type="molecule type" value="Genomic_DNA"/>
</dbReference>
<dbReference type="Proteomes" id="UP000826656">
    <property type="component" value="Unassembled WGS sequence"/>
</dbReference>
<protein>
    <recommendedName>
        <fullName evidence="1">HAT C-terminal dimerisation domain-containing protein</fullName>
    </recommendedName>
</protein>
<organism evidence="2 3">
    <name type="scientific">Solanum tuberosum</name>
    <name type="common">Potato</name>
    <dbReference type="NCBI Taxonomy" id="4113"/>
    <lineage>
        <taxon>Eukaryota</taxon>
        <taxon>Viridiplantae</taxon>
        <taxon>Streptophyta</taxon>
        <taxon>Embryophyta</taxon>
        <taxon>Tracheophyta</taxon>
        <taxon>Spermatophyta</taxon>
        <taxon>Magnoliopsida</taxon>
        <taxon>eudicotyledons</taxon>
        <taxon>Gunneridae</taxon>
        <taxon>Pentapetalae</taxon>
        <taxon>asterids</taxon>
        <taxon>lamiids</taxon>
        <taxon>Solanales</taxon>
        <taxon>Solanaceae</taxon>
        <taxon>Solanoideae</taxon>
        <taxon>Solaneae</taxon>
        <taxon>Solanum</taxon>
    </lineage>
</organism>
<sequence>MARDLIAIPVSTVAFESAFSTTGWLVSPHRSRLHPTTLEALMCACTWLWNEINVLTTRIVRVSCPTLLDEEEEPDSSCRPFGMP</sequence>
<dbReference type="PANTHER" id="PTHR23272:SF179">
    <property type="entry name" value="ZINC FINGER BED DOMAIN-CONTAINING PROTEIN RICESLEEPER 2-LIKE ISOFORM X1"/>
    <property type="match status" value="1"/>
</dbReference>
<feature type="domain" description="HAT C-terminal dimerisation" evidence="1">
    <location>
        <begin position="1"/>
        <end position="48"/>
    </location>
</feature>
<evidence type="ECO:0000313" key="3">
    <source>
        <dbReference type="Proteomes" id="UP000826656"/>
    </source>
</evidence>
<gene>
    <name evidence="2" type="ORF">KY290_027393</name>
</gene>
<dbReference type="InterPro" id="IPR012337">
    <property type="entry name" value="RNaseH-like_sf"/>
</dbReference>
<evidence type="ECO:0000259" key="1">
    <source>
        <dbReference type="Pfam" id="PF05699"/>
    </source>
</evidence>
<dbReference type="PANTHER" id="PTHR23272">
    <property type="entry name" value="BED FINGER-RELATED"/>
    <property type="match status" value="1"/>
</dbReference>
<name>A0ABQ7UGP7_SOLTU</name>